<evidence type="ECO:0000256" key="8">
    <source>
        <dbReference type="ARBA" id="ARBA00023136"/>
    </source>
</evidence>
<keyword evidence="7" id="KW-0969">Cilium</keyword>
<dbReference type="GO" id="GO:0060271">
    <property type="term" value="P:cilium assembly"/>
    <property type="evidence" value="ECO:0007669"/>
    <property type="project" value="TreeGrafter"/>
</dbReference>
<evidence type="ECO:0000256" key="3">
    <source>
        <dbReference type="ARBA" id="ARBA00008783"/>
    </source>
</evidence>
<evidence type="ECO:0000313" key="13">
    <source>
        <dbReference type="EMBL" id="OMJ81648.1"/>
    </source>
</evidence>
<evidence type="ECO:0000256" key="11">
    <source>
        <dbReference type="SAM" id="MobiDB-lite"/>
    </source>
</evidence>
<evidence type="ECO:0000256" key="4">
    <source>
        <dbReference type="ARBA" id="ARBA00022692"/>
    </source>
</evidence>
<evidence type="ECO:0000313" key="14">
    <source>
        <dbReference type="Proteomes" id="UP000187209"/>
    </source>
</evidence>
<dbReference type="PANTHER" id="PTHR28388">
    <property type="entry name" value="TRANSMEMBRANE PROTEIN 237"/>
    <property type="match status" value="1"/>
</dbReference>
<keyword evidence="8 12" id="KW-0472">Membrane</keyword>
<reference evidence="13 14" key="1">
    <citation type="submission" date="2016-11" db="EMBL/GenBank/DDBJ databases">
        <title>The macronuclear genome of Stentor coeruleus: a giant cell with tiny introns.</title>
        <authorList>
            <person name="Slabodnick M."/>
            <person name="Ruby J.G."/>
            <person name="Reiff S.B."/>
            <person name="Swart E.C."/>
            <person name="Gosai S."/>
            <person name="Prabakaran S."/>
            <person name="Witkowska E."/>
            <person name="Larue G.E."/>
            <person name="Fisher S."/>
            <person name="Freeman R.M."/>
            <person name="Gunawardena J."/>
            <person name="Chu W."/>
            <person name="Stover N.A."/>
            <person name="Gregory B.D."/>
            <person name="Nowacki M."/>
            <person name="Derisi J."/>
            <person name="Roy S.W."/>
            <person name="Marshall W.F."/>
            <person name="Sood P."/>
        </authorList>
    </citation>
    <scope>NUCLEOTIDE SEQUENCE [LARGE SCALE GENOMIC DNA]</scope>
    <source>
        <strain evidence="13">WM001</strain>
    </source>
</reference>
<evidence type="ECO:0000256" key="7">
    <source>
        <dbReference type="ARBA" id="ARBA00023069"/>
    </source>
</evidence>
<dbReference type="EMBL" id="MPUH01000372">
    <property type="protein sequence ID" value="OMJ81648.1"/>
    <property type="molecule type" value="Genomic_DNA"/>
</dbReference>
<evidence type="ECO:0000256" key="5">
    <source>
        <dbReference type="ARBA" id="ARBA00022794"/>
    </source>
</evidence>
<sequence length="380" mass="44035">MSNPLMRKRKLDPISGPSGTTNDIESRLKGAMHPGEAIMSKGLQPEYKPITTNTTNMYKTSAALHLNIAPDDSLSIETRETKTPYESLIFDPLTRDPLEHFTLIESKSNIGLKSGKFLKMMKQNLTFEDTEEEYTPIPQIEKEKSIYLQLQVWAIRLHKIFLLLQGFLAGVALLHIYLLFFNQSDTKFIGTYGELARIIAMMFHILIFFALVGAILRAFNERKHYHYKEATEYGYDTEKHRLPFYIAVFCSVCYLIAYGLTTYTARFDNRMHFEFKQDNIWIANGTSSFNTDLTSWKILCIIRDILVILAWIVFCTQSNWNIGSSFLVKIDELTSDRQMTVIQDQEVYHHLFYGNPYLPYGVYQVNIKDQKTTEKKKKST</sequence>
<evidence type="ECO:0000256" key="6">
    <source>
        <dbReference type="ARBA" id="ARBA00022989"/>
    </source>
</evidence>
<proteinExistence type="inferred from homology"/>
<feature type="compositionally biased region" description="Basic residues" evidence="11">
    <location>
        <begin position="1"/>
        <end position="10"/>
    </location>
</feature>
<comment type="function">
    <text evidence="10">Component of the transition zone in primary cilia. Required for ciliogenesis.</text>
</comment>
<dbReference type="Pfam" id="PF15383">
    <property type="entry name" value="TMEM237"/>
    <property type="match status" value="1"/>
</dbReference>
<feature type="transmembrane region" description="Helical" evidence="12">
    <location>
        <begin position="242"/>
        <end position="261"/>
    </location>
</feature>
<gene>
    <name evidence="13" type="ORF">SteCoe_17866</name>
</gene>
<protein>
    <submittedName>
        <fullName evidence="13">Uncharacterized protein</fullName>
    </submittedName>
</protein>
<keyword evidence="6 12" id="KW-1133">Transmembrane helix</keyword>
<organism evidence="13 14">
    <name type="scientific">Stentor coeruleus</name>
    <dbReference type="NCBI Taxonomy" id="5963"/>
    <lineage>
        <taxon>Eukaryota</taxon>
        <taxon>Sar</taxon>
        <taxon>Alveolata</taxon>
        <taxon>Ciliophora</taxon>
        <taxon>Postciliodesmatophora</taxon>
        <taxon>Heterotrichea</taxon>
        <taxon>Heterotrichida</taxon>
        <taxon>Stentoridae</taxon>
        <taxon>Stentor</taxon>
    </lineage>
</organism>
<dbReference type="OrthoDB" id="10487280at2759"/>
<evidence type="ECO:0000256" key="10">
    <source>
        <dbReference type="ARBA" id="ARBA00025631"/>
    </source>
</evidence>
<dbReference type="Proteomes" id="UP000187209">
    <property type="component" value="Unassembled WGS sequence"/>
</dbReference>
<name>A0A1R2BXW6_9CILI</name>
<evidence type="ECO:0000256" key="9">
    <source>
        <dbReference type="ARBA" id="ARBA00023273"/>
    </source>
</evidence>
<feature type="region of interest" description="Disordered" evidence="11">
    <location>
        <begin position="1"/>
        <end position="25"/>
    </location>
</feature>
<evidence type="ECO:0000256" key="2">
    <source>
        <dbReference type="ARBA" id="ARBA00004141"/>
    </source>
</evidence>
<comment type="subcellular location">
    <subcellularLocation>
        <location evidence="1">Cell projection</location>
        <location evidence="1">Cilium</location>
    </subcellularLocation>
    <subcellularLocation>
        <location evidence="2">Membrane</location>
        <topology evidence="2">Multi-pass membrane protein</topology>
    </subcellularLocation>
</comment>
<feature type="transmembrane region" description="Helical" evidence="12">
    <location>
        <begin position="198"/>
        <end position="219"/>
    </location>
</feature>
<feature type="transmembrane region" description="Helical" evidence="12">
    <location>
        <begin position="160"/>
        <end position="178"/>
    </location>
</feature>
<accession>A0A1R2BXW6</accession>
<keyword evidence="5" id="KW-0970">Cilium biogenesis/degradation</keyword>
<keyword evidence="4 12" id="KW-0812">Transmembrane</keyword>
<feature type="transmembrane region" description="Helical" evidence="12">
    <location>
        <begin position="296"/>
        <end position="314"/>
    </location>
</feature>
<evidence type="ECO:0000256" key="1">
    <source>
        <dbReference type="ARBA" id="ARBA00004138"/>
    </source>
</evidence>
<dbReference type="AlphaFoldDB" id="A0A1R2BXW6"/>
<evidence type="ECO:0000256" key="12">
    <source>
        <dbReference type="SAM" id="Phobius"/>
    </source>
</evidence>
<dbReference type="GO" id="GO:0035869">
    <property type="term" value="C:ciliary transition zone"/>
    <property type="evidence" value="ECO:0007669"/>
    <property type="project" value="TreeGrafter"/>
</dbReference>
<keyword evidence="9" id="KW-0966">Cell projection</keyword>
<dbReference type="InterPro" id="IPR029409">
    <property type="entry name" value="TMEM237"/>
</dbReference>
<comment type="similarity">
    <text evidence="3">Belongs to the TMEM237 family.</text>
</comment>
<dbReference type="GO" id="GO:0016020">
    <property type="term" value="C:membrane"/>
    <property type="evidence" value="ECO:0007669"/>
    <property type="project" value="UniProtKB-SubCell"/>
</dbReference>
<comment type="caution">
    <text evidence="13">The sequence shown here is derived from an EMBL/GenBank/DDBJ whole genome shotgun (WGS) entry which is preliminary data.</text>
</comment>
<dbReference type="PANTHER" id="PTHR28388:SF1">
    <property type="entry name" value="TRANSMEMBRANE PROTEIN 237"/>
    <property type="match status" value="1"/>
</dbReference>
<keyword evidence="14" id="KW-1185">Reference proteome</keyword>